<feature type="signal peptide" evidence="2">
    <location>
        <begin position="1"/>
        <end position="35"/>
    </location>
</feature>
<reference evidence="4" key="1">
    <citation type="submission" date="2016-10" db="EMBL/GenBank/DDBJ databases">
        <authorList>
            <person name="Varghese N."/>
            <person name="Submissions S."/>
        </authorList>
    </citation>
    <scope>NUCLEOTIDE SEQUENCE [LARGE SCALE GENOMIC DNA]</scope>
    <source>
        <strain evidence="4">DSM 40318</strain>
    </source>
</reference>
<protein>
    <recommendedName>
        <fullName evidence="5">ATP/GTP-binding protein</fullName>
    </recommendedName>
</protein>
<feature type="region of interest" description="Disordered" evidence="1">
    <location>
        <begin position="57"/>
        <end position="85"/>
    </location>
</feature>
<evidence type="ECO:0000313" key="4">
    <source>
        <dbReference type="Proteomes" id="UP000198609"/>
    </source>
</evidence>
<name>A0A1H4IC58_STRMJ</name>
<evidence type="ECO:0000256" key="1">
    <source>
        <dbReference type="SAM" id="MobiDB-lite"/>
    </source>
</evidence>
<evidence type="ECO:0000256" key="2">
    <source>
        <dbReference type="SAM" id="SignalP"/>
    </source>
</evidence>
<accession>A0A1H4IC58</accession>
<dbReference type="Proteomes" id="UP000198609">
    <property type="component" value="Unassembled WGS sequence"/>
</dbReference>
<proteinExistence type="predicted"/>
<dbReference type="EMBL" id="FNST01000001">
    <property type="protein sequence ID" value="SEB31659.1"/>
    <property type="molecule type" value="Genomic_DNA"/>
</dbReference>
<organism evidence="3 4">
    <name type="scientific">Streptomyces melanosporofaciens</name>
    <dbReference type="NCBI Taxonomy" id="67327"/>
    <lineage>
        <taxon>Bacteria</taxon>
        <taxon>Bacillati</taxon>
        <taxon>Actinomycetota</taxon>
        <taxon>Actinomycetes</taxon>
        <taxon>Kitasatosporales</taxon>
        <taxon>Streptomycetaceae</taxon>
        <taxon>Streptomyces</taxon>
        <taxon>Streptomyces violaceusniger group</taxon>
    </lineage>
</organism>
<dbReference type="AlphaFoldDB" id="A0A1H4IC58"/>
<feature type="compositionally biased region" description="Basic and acidic residues" evidence="1">
    <location>
        <begin position="68"/>
        <end position="82"/>
    </location>
</feature>
<sequence length="307" mass="31348">MDDAQSHLQGAHLLKSLTFIAAPALLAAALLPAEADVGDSAGNGLCGGTHSWVSVCATDPGSPGSDASQDRPAKPRKGDKNQKANFQSCVVKKLDPQPPAGSAIWEGHDPGDGAVYRRACVFDAASSPVTAGVPLPGQTFWSATPPAATGPDPAQLAQQAVDKMLLKGPDIVTPDAAGRWTVGVPVWMHAGKSPATYGPTSASATAGAVTVTATARVSSIKWQMGDGSTVTCSGAGTPYRKAYGKRASPDCGHTYAQTSASKPGKRYTVIATATWAVEWNGGGQSGELTEIRESQVEVSVGELQALG</sequence>
<feature type="chain" id="PRO_5011456656" description="ATP/GTP-binding protein" evidence="2">
    <location>
        <begin position="36"/>
        <end position="307"/>
    </location>
</feature>
<gene>
    <name evidence="3" type="ORF">SAMN04490356_0481</name>
</gene>
<evidence type="ECO:0000313" key="3">
    <source>
        <dbReference type="EMBL" id="SEB31659.1"/>
    </source>
</evidence>
<keyword evidence="2" id="KW-0732">Signal</keyword>
<evidence type="ECO:0008006" key="5">
    <source>
        <dbReference type="Google" id="ProtNLM"/>
    </source>
</evidence>
<keyword evidence="4" id="KW-1185">Reference proteome</keyword>